<protein>
    <submittedName>
        <fullName evidence="1">Uncharacterized protein</fullName>
    </submittedName>
</protein>
<evidence type="ECO:0000313" key="2">
    <source>
        <dbReference type="Proteomes" id="UP001062846"/>
    </source>
</evidence>
<proteinExistence type="predicted"/>
<organism evidence="1 2">
    <name type="scientific">Rhododendron molle</name>
    <name type="common">Chinese azalea</name>
    <name type="synonym">Azalea mollis</name>
    <dbReference type="NCBI Taxonomy" id="49168"/>
    <lineage>
        <taxon>Eukaryota</taxon>
        <taxon>Viridiplantae</taxon>
        <taxon>Streptophyta</taxon>
        <taxon>Embryophyta</taxon>
        <taxon>Tracheophyta</taxon>
        <taxon>Spermatophyta</taxon>
        <taxon>Magnoliopsida</taxon>
        <taxon>eudicotyledons</taxon>
        <taxon>Gunneridae</taxon>
        <taxon>Pentapetalae</taxon>
        <taxon>asterids</taxon>
        <taxon>Ericales</taxon>
        <taxon>Ericaceae</taxon>
        <taxon>Ericoideae</taxon>
        <taxon>Rhodoreae</taxon>
        <taxon>Rhododendron</taxon>
    </lineage>
</organism>
<keyword evidence="2" id="KW-1185">Reference proteome</keyword>
<sequence length="127" mass="14641">MLELLFNIKSPPSQSHFIIEPSSSPQMKREKALAHFLLLWLLLAAFQHHNITIPKVQATESGKTLLYPSNGLHNMFPELFYTYSVRSICLSIFNTQCFQSDQQLRNFKSLNRMEHEVTVLDTSTLNS</sequence>
<gene>
    <name evidence="1" type="ORF">RHMOL_Rhmol01G0307800</name>
</gene>
<accession>A0ACC0QA31</accession>
<comment type="caution">
    <text evidence="1">The sequence shown here is derived from an EMBL/GenBank/DDBJ whole genome shotgun (WGS) entry which is preliminary data.</text>
</comment>
<name>A0ACC0QA31_RHOML</name>
<reference evidence="1" key="1">
    <citation type="submission" date="2022-02" db="EMBL/GenBank/DDBJ databases">
        <title>Plant Genome Project.</title>
        <authorList>
            <person name="Zhang R.-G."/>
        </authorList>
    </citation>
    <scope>NUCLEOTIDE SEQUENCE</scope>
    <source>
        <strain evidence="1">AT1</strain>
    </source>
</reference>
<evidence type="ECO:0000313" key="1">
    <source>
        <dbReference type="EMBL" id="KAI8573853.1"/>
    </source>
</evidence>
<dbReference type="Proteomes" id="UP001062846">
    <property type="component" value="Chromosome 1"/>
</dbReference>
<dbReference type="EMBL" id="CM046388">
    <property type="protein sequence ID" value="KAI8573853.1"/>
    <property type="molecule type" value="Genomic_DNA"/>
</dbReference>